<feature type="region of interest" description="Disordered" evidence="3">
    <location>
        <begin position="6317"/>
        <end position="6378"/>
    </location>
</feature>
<feature type="region of interest" description="Disordered" evidence="3">
    <location>
        <begin position="4225"/>
        <end position="4251"/>
    </location>
</feature>
<dbReference type="PANTHER" id="PTHR46654">
    <property type="entry name" value="E3 UBIQUITIN-PROTEIN LIGASE HECTD3"/>
    <property type="match status" value="1"/>
</dbReference>
<feature type="region of interest" description="Disordered" evidence="3">
    <location>
        <begin position="7334"/>
        <end position="7374"/>
    </location>
</feature>
<feature type="region of interest" description="Disordered" evidence="3">
    <location>
        <begin position="4141"/>
        <end position="4213"/>
    </location>
</feature>
<feature type="region of interest" description="Disordered" evidence="3">
    <location>
        <begin position="5606"/>
        <end position="5634"/>
    </location>
</feature>
<feature type="compositionally biased region" description="Low complexity" evidence="3">
    <location>
        <begin position="3148"/>
        <end position="3159"/>
    </location>
</feature>
<feature type="compositionally biased region" description="Low complexity" evidence="3">
    <location>
        <begin position="5034"/>
        <end position="5044"/>
    </location>
</feature>
<feature type="region of interest" description="Disordered" evidence="3">
    <location>
        <begin position="3996"/>
        <end position="4036"/>
    </location>
</feature>
<feature type="region of interest" description="Disordered" evidence="3">
    <location>
        <begin position="107"/>
        <end position="126"/>
    </location>
</feature>
<feature type="region of interest" description="Disordered" evidence="3">
    <location>
        <begin position="5678"/>
        <end position="5720"/>
    </location>
</feature>
<feature type="compositionally biased region" description="Polar residues" evidence="3">
    <location>
        <begin position="5701"/>
        <end position="5715"/>
    </location>
</feature>
<dbReference type="InterPro" id="IPR000569">
    <property type="entry name" value="HECT_dom"/>
</dbReference>
<feature type="compositionally biased region" description="Low complexity" evidence="3">
    <location>
        <begin position="1382"/>
        <end position="1393"/>
    </location>
</feature>
<feature type="compositionally biased region" description="Low complexity" evidence="3">
    <location>
        <begin position="613"/>
        <end position="627"/>
    </location>
</feature>
<dbReference type="Proteomes" id="UP000030750">
    <property type="component" value="Unassembled WGS sequence"/>
</dbReference>
<feature type="compositionally biased region" description="Polar residues" evidence="3">
    <location>
        <begin position="5966"/>
        <end position="5985"/>
    </location>
</feature>
<feature type="region of interest" description="Disordered" evidence="3">
    <location>
        <begin position="1415"/>
        <end position="1458"/>
    </location>
</feature>
<feature type="region of interest" description="Disordered" evidence="3">
    <location>
        <begin position="6075"/>
        <end position="6094"/>
    </location>
</feature>
<feature type="region of interest" description="Disordered" evidence="3">
    <location>
        <begin position="5884"/>
        <end position="6062"/>
    </location>
</feature>
<dbReference type="GO" id="GO:0004842">
    <property type="term" value="F:ubiquitin-protein transferase activity"/>
    <property type="evidence" value="ECO:0007669"/>
    <property type="project" value="InterPro"/>
</dbReference>
<dbReference type="OrthoDB" id="347822at2759"/>
<feature type="region of interest" description="Disordered" evidence="3">
    <location>
        <begin position="5024"/>
        <end position="5103"/>
    </location>
</feature>
<feature type="region of interest" description="Disordered" evidence="3">
    <location>
        <begin position="3907"/>
        <end position="3926"/>
    </location>
</feature>
<feature type="compositionally biased region" description="Polar residues" evidence="3">
    <location>
        <begin position="50"/>
        <end position="61"/>
    </location>
</feature>
<dbReference type="PROSITE" id="PS50237">
    <property type="entry name" value="HECT"/>
    <property type="match status" value="1"/>
</dbReference>
<feature type="compositionally biased region" description="Low complexity" evidence="3">
    <location>
        <begin position="6405"/>
        <end position="6423"/>
    </location>
</feature>
<feature type="compositionally biased region" description="Low complexity" evidence="3">
    <location>
        <begin position="5142"/>
        <end position="5163"/>
    </location>
</feature>
<dbReference type="InterPro" id="IPR035983">
    <property type="entry name" value="Hect_E3_ubiquitin_ligase"/>
</dbReference>
<dbReference type="SUPFAM" id="SSF49899">
    <property type="entry name" value="Concanavalin A-like lectins/glucanases"/>
    <property type="match status" value="1"/>
</dbReference>
<feature type="compositionally biased region" description="Low complexity" evidence="3">
    <location>
        <begin position="6212"/>
        <end position="6238"/>
    </location>
</feature>
<feature type="compositionally biased region" description="Polar residues" evidence="3">
    <location>
        <begin position="437"/>
        <end position="446"/>
    </location>
</feature>
<proteinExistence type="predicted"/>
<evidence type="ECO:0000313" key="6">
    <source>
        <dbReference type="EMBL" id="CDJ51166.1"/>
    </source>
</evidence>
<feature type="region of interest" description="Disordered" evidence="3">
    <location>
        <begin position="2873"/>
        <end position="2900"/>
    </location>
</feature>
<feature type="region of interest" description="Disordered" evidence="3">
    <location>
        <begin position="1841"/>
        <end position="1892"/>
    </location>
</feature>
<reference evidence="6" key="1">
    <citation type="submission" date="2013-10" db="EMBL/GenBank/DDBJ databases">
        <title>Genomic analysis of the causative agents of coccidiosis in chickens.</title>
        <authorList>
            <person name="Reid A.J."/>
            <person name="Blake D."/>
            <person name="Billington K."/>
            <person name="Browne H."/>
            <person name="Dunn M."/>
            <person name="Hung S."/>
            <person name="Kawahara F."/>
            <person name="Miranda-Saavedra D."/>
            <person name="Mourier T."/>
            <person name="Nagra H."/>
            <person name="Otto T.D."/>
            <person name="Rawlings N."/>
            <person name="Sanchez A."/>
            <person name="Sanders M."/>
            <person name="Subramaniam C."/>
            <person name="Tay Y."/>
            <person name="Dear P."/>
            <person name="Doerig C."/>
            <person name="Gruber A."/>
            <person name="Parkinson J."/>
            <person name="Shirley M."/>
            <person name="Wan K.L."/>
            <person name="Berriman M."/>
            <person name="Tomley F."/>
            <person name="Pain A."/>
        </authorList>
    </citation>
    <scope>NUCLEOTIDE SEQUENCE [LARGE SCALE GENOMIC DNA]</scope>
    <source>
        <strain evidence="6">Houghton</strain>
    </source>
</reference>
<feature type="region of interest" description="Disordered" evidence="3">
    <location>
        <begin position="6668"/>
        <end position="6695"/>
    </location>
</feature>
<dbReference type="PANTHER" id="PTHR46654:SF1">
    <property type="entry name" value="E3 UBIQUITIN-PROTEIN LIGASE HECTD3"/>
    <property type="match status" value="1"/>
</dbReference>
<feature type="region of interest" description="Disordered" evidence="3">
    <location>
        <begin position="5142"/>
        <end position="5167"/>
    </location>
</feature>
<dbReference type="InterPro" id="IPR013320">
    <property type="entry name" value="ConA-like_dom_sf"/>
</dbReference>
<dbReference type="VEuPathDB" id="ToxoDB:EBH_0000160"/>
<gene>
    <name evidence="6" type="ORF">EBH_0000160</name>
</gene>
<name>U6LLY4_9EIME</name>
<organism evidence="6 7">
    <name type="scientific">Eimeria brunetti</name>
    <dbReference type="NCBI Taxonomy" id="51314"/>
    <lineage>
        <taxon>Eukaryota</taxon>
        <taxon>Sar</taxon>
        <taxon>Alveolata</taxon>
        <taxon>Apicomplexa</taxon>
        <taxon>Conoidasida</taxon>
        <taxon>Coccidia</taxon>
        <taxon>Eucoccidiorida</taxon>
        <taxon>Eimeriorina</taxon>
        <taxon>Eimeriidae</taxon>
        <taxon>Eimeria</taxon>
    </lineage>
</organism>
<feature type="compositionally biased region" description="Basic and acidic residues" evidence="3">
    <location>
        <begin position="3333"/>
        <end position="3354"/>
    </location>
</feature>
<evidence type="ECO:0000256" key="1">
    <source>
        <dbReference type="ARBA" id="ARBA00022786"/>
    </source>
</evidence>
<feature type="compositionally biased region" description="Basic and acidic residues" evidence="3">
    <location>
        <begin position="4969"/>
        <end position="4987"/>
    </location>
</feature>
<feature type="compositionally biased region" description="Low complexity" evidence="3">
    <location>
        <begin position="6568"/>
        <end position="6581"/>
    </location>
</feature>
<feature type="region of interest" description="Disordered" evidence="3">
    <location>
        <begin position="6212"/>
        <end position="6286"/>
    </location>
</feature>
<dbReference type="Gene3D" id="2.60.120.200">
    <property type="match status" value="1"/>
</dbReference>
<feature type="region of interest" description="Disordered" evidence="3">
    <location>
        <begin position="6115"/>
        <end position="6140"/>
    </location>
</feature>
<dbReference type="SUPFAM" id="SSF56204">
    <property type="entry name" value="Hect, E3 ligase catalytic domain"/>
    <property type="match status" value="1"/>
</dbReference>
<feature type="region of interest" description="Disordered" evidence="3">
    <location>
        <begin position="3328"/>
        <end position="3357"/>
    </location>
</feature>
<feature type="region of interest" description="Disordered" evidence="3">
    <location>
        <begin position="408"/>
        <end position="494"/>
    </location>
</feature>
<feature type="compositionally biased region" description="Low complexity" evidence="3">
    <location>
        <begin position="6117"/>
        <end position="6138"/>
    </location>
</feature>
<feature type="region of interest" description="Disordered" evidence="3">
    <location>
        <begin position="696"/>
        <end position="721"/>
    </location>
</feature>
<feature type="compositionally biased region" description="Low complexity" evidence="3">
    <location>
        <begin position="6672"/>
        <end position="6691"/>
    </location>
</feature>
<feature type="compositionally biased region" description="Polar residues" evidence="3">
    <location>
        <begin position="77"/>
        <end position="89"/>
    </location>
</feature>
<keyword evidence="7" id="KW-1185">Reference proteome</keyword>
<dbReference type="Gene3D" id="3.30.2160.10">
    <property type="entry name" value="Hect, E3 ligase catalytic domain"/>
    <property type="match status" value="1"/>
</dbReference>
<dbReference type="Gene3D" id="3.30.2410.10">
    <property type="entry name" value="Hect, E3 ligase catalytic domain"/>
    <property type="match status" value="1"/>
</dbReference>
<dbReference type="GO" id="GO:0016874">
    <property type="term" value="F:ligase activity"/>
    <property type="evidence" value="ECO:0007669"/>
    <property type="project" value="UniProtKB-KW"/>
</dbReference>
<evidence type="ECO:0000259" key="4">
    <source>
        <dbReference type="PROSITE" id="PS50030"/>
    </source>
</evidence>
<feature type="compositionally biased region" description="Polar residues" evidence="3">
    <location>
        <begin position="1842"/>
        <end position="1851"/>
    </location>
</feature>
<dbReference type="PROSITE" id="PS50030">
    <property type="entry name" value="UBA"/>
    <property type="match status" value="1"/>
</dbReference>
<feature type="compositionally biased region" description="Low complexity" evidence="3">
    <location>
        <begin position="6637"/>
        <end position="6653"/>
    </location>
</feature>
<keyword evidence="1 2" id="KW-0833">Ubl conjugation pathway</keyword>
<feature type="region of interest" description="Disordered" evidence="3">
    <location>
        <begin position="1"/>
        <end position="101"/>
    </location>
</feature>
<feature type="compositionally biased region" description="Low complexity" evidence="3">
    <location>
        <begin position="347"/>
        <end position="358"/>
    </location>
</feature>
<dbReference type="Pfam" id="PF00632">
    <property type="entry name" value="HECT"/>
    <property type="match status" value="1"/>
</dbReference>
<feature type="region of interest" description="Disordered" evidence="3">
    <location>
        <begin position="5239"/>
        <end position="5271"/>
    </location>
</feature>
<accession>U6LLY4</accession>
<feature type="compositionally biased region" description="Polar residues" evidence="3">
    <location>
        <begin position="417"/>
        <end position="430"/>
    </location>
</feature>
<evidence type="ECO:0000259" key="5">
    <source>
        <dbReference type="PROSITE" id="PS50237"/>
    </source>
</evidence>
<reference evidence="6" key="2">
    <citation type="submission" date="2013-10" db="EMBL/GenBank/DDBJ databases">
        <authorList>
            <person name="Aslett M."/>
        </authorList>
    </citation>
    <scope>NUCLEOTIDE SEQUENCE [LARGE SCALE GENOMIC DNA]</scope>
    <source>
        <strain evidence="6">Houghton</strain>
    </source>
</reference>
<feature type="compositionally biased region" description="Low complexity" evidence="3">
    <location>
        <begin position="3907"/>
        <end position="3917"/>
    </location>
</feature>
<feature type="compositionally biased region" description="Basic and acidic residues" evidence="3">
    <location>
        <begin position="37"/>
        <end position="49"/>
    </location>
</feature>
<feature type="region of interest" description="Disordered" evidence="3">
    <location>
        <begin position="1324"/>
        <end position="1362"/>
    </location>
</feature>
<feature type="compositionally biased region" description="Low complexity" evidence="3">
    <location>
        <begin position="5390"/>
        <end position="5409"/>
    </location>
</feature>
<feature type="compositionally biased region" description="Low complexity" evidence="3">
    <location>
        <begin position="5606"/>
        <end position="5622"/>
    </location>
</feature>
<feature type="compositionally biased region" description="Low complexity" evidence="3">
    <location>
        <begin position="255"/>
        <end position="267"/>
    </location>
</feature>
<feature type="compositionally biased region" description="Low complexity" evidence="3">
    <location>
        <begin position="4148"/>
        <end position="4160"/>
    </location>
</feature>
<feature type="region of interest" description="Disordered" evidence="3">
    <location>
        <begin position="6561"/>
        <end position="6582"/>
    </location>
</feature>
<feature type="region of interest" description="Disordered" evidence="3">
    <location>
        <begin position="340"/>
        <end position="363"/>
    </location>
</feature>
<evidence type="ECO:0000256" key="3">
    <source>
        <dbReference type="SAM" id="MobiDB-lite"/>
    </source>
</evidence>
<dbReference type="Gene3D" id="3.90.1750.10">
    <property type="entry name" value="Hect, E3 ligase catalytic domains"/>
    <property type="match status" value="1"/>
</dbReference>
<dbReference type="InterPro" id="IPR042469">
    <property type="entry name" value="HECTD3"/>
</dbReference>
<feature type="compositionally biased region" description="Low complexity" evidence="3">
    <location>
        <begin position="5239"/>
        <end position="5267"/>
    </location>
</feature>
<feature type="region of interest" description="Disordered" evidence="3">
    <location>
        <begin position="3141"/>
        <end position="3182"/>
    </location>
</feature>
<dbReference type="SMART" id="SM00119">
    <property type="entry name" value="HECTc"/>
    <property type="match status" value="1"/>
</dbReference>
<feature type="compositionally biased region" description="Low complexity" evidence="3">
    <location>
        <begin position="6327"/>
        <end position="6361"/>
    </location>
</feature>
<feature type="region of interest" description="Disordered" evidence="3">
    <location>
        <begin position="4967"/>
        <end position="4987"/>
    </location>
</feature>
<feature type="region of interest" description="Disordered" evidence="3">
    <location>
        <begin position="3609"/>
        <end position="3636"/>
    </location>
</feature>
<feature type="domain" description="HECT" evidence="5">
    <location>
        <begin position="7025"/>
        <end position="7452"/>
    </location>
</feature>
<evidence type="ECO:0000313" key="7">
    <source>
        <dbReference type="Proteomes" id="UP000030750"/>
    </source>
</evidence>
<feature type="domain" description="UBA" evidence="4">
    <location>
        <begin position="4075"/>
        <end position="4125"/>
    </location>
</feature>
<feature type="compositionally biased region" description="Low complexity" evidence="3">
    <location>
        <begin position="5890"/>
        <end position="5917"/>
    </location>
</feature>
<feature type="compositionally biased region" description="Low complexity" evidence="3">
    <location>
        <begin position="4170"/>
        <end position="4196"/>
    </location>
</feature>
<feature type="compositionally biased region" description="Polar residues" evidence="3">
    <location>
        <begin position="1343"/>
        <end position="1358"/>
    </location>
</feature>
<keyword evidence="6" id="KW-0436">Ligase</keyword>
<feature type="compositionally biased region" description="Low complexity" evidence="3">
    <location>
        <begin position="6017"/>
        <end position="6029"/>
    </location>
</feature>
<feature type="region of interest" description="Disordered" evidence="3">
    <location>
        <begin position="6405"/>
        <end position="6429"/>
    </location>
</feature>
<feature type="region of interest" description="Disordered" evidence="3">
    <location>
        <begin position="1208"/>
        <end position="1235"/>
    </location>
</feature>
<dbReference type="InterPro" id="IPR015940">
    <property type="entry name" value="UBA"/>
</dbReference>
<feature type="active site" description="Glycyl thioester intermediate" evidence="2">
    <location>
        <position position="7409"/>
    </location>
</feature>
<feature type="compositionally biased region" description="Low complexity" evidence="3">
    <location>
        <begin position="7334"/>
        <end position="7360"/>
    </location>
</feature>
<feature type="compositionally biased region" description="Polar residues" evidence="3">
    <location>
        <begin position="1"/>
        <end position="10"/>
    </location>
</feature>
<dbReference type="EMBL" id="HG712630">
    <property type="protein sequence ID" value="CDJ51166.1"/>
    <property type="molecule type" value="Genomic_DNA"/>
</dbReference>
<feature type="compositionally biased region" description="Basic residues" evidence="3">
    <location>
        <begin position="3160"/>
        <end position="3176"/>
    </location>
</feature>
<feature type="compositionally biased region" description="Low complexity" evidence="3">
    <location>
        <begin position="469"/>
        <end position="491"/>
    </location>
</feature>
<feature type="compositionally biased region" description="Low complexity" evidence="3">
    <location>
        <begin position="4238"/>
        <end position="4251"/>
    </location>
</feature>
<feature type="compositionally biased region" description="Low complexity" evidence="3">
    <location>
        <begin position="1222"/>
        <end position="1235"/>
    </location>
</feature>
<feature type="region of interest" description="Disordered" evidence="3">
    <location>
        <begin position="1382"/>
        <end position="1402"/>
    </location>
</feature>
<evidence type="ECO:0000256" key="2">
    <source>
        <dbReference type="PROSITE-ProRule" id="PRU00104"/>
    </source>
</evidence>
<protein>
    <submittedName>
        <fullName evidence="6">HECT type ubiquitin ligase, putative</fullName>
    </submittedName>
</protein>
<feature type="compositionally biased region" description="Polar residues" evidence="3">
    <location>
        <begin position="3996"/>
        <end position="4015"/>
    </location>
</feature>
<feature type="compositionally biased region" description="Low complexity" evidence="3">
    <location>
        <begin position="5837"/>
        <end position="5848"/>
    </location>
</feature>
<feature type="region of interest" description="Disordered" evidence="3">
    <location>
        <begin position="5827"/>
        <end position="5848"/>
    </location>
</feature>
<feature type="compositionally biased region" description="Polar residues" evidence="3">
    <location>
        <begin position="5058"/>
        <end position="5067"/>
    </location>
</feature>
<feature type="compositionally biased region" description="Low complexity" evidence="3">
    <location>
        <begin position="5068"/>
        <end position="5099"/>
    </location>
</feature>
<feature type="region of interest" description="Disordered" evidence="3">
    <location>
        <begin position="6637"/>
        <end position="6656"/>
    </location>
</feature>
<dbReference type="Gene3D" id="2.60.120.920">
    <property type="match status" value="1"/>
</dbReference>
<feature type="region of interest" description="Disordered" evidence="3">
    <location>
        <begin position="589"/>
        <end position="647"/>
    </location>
</feature>
<feature type="region of interest" description="Disordered" evidence="3">
    <location>
        <begin position="5370"/>
        <end position="5420"/>
    </location>
</feature>
<feature type="compositionally biased region" description="Low complexity" evidence="3">
    <location>
        <begin position="1855"/>
        <end position="1877"/>
    </location>
</feature>
<dbReference type="InterPro" id="IPR043136">
    <property type="entry name" value="B30.2/SPRY_sf"/>
</dbReference>
<sequence>MEAQQFQRLNSQGEGEEGSQVQGPLSAFSDADQGPVDIERGPQDPERSLTHTATTDRQSILTPHPHNFSAAPASADGPTQLQSRTSPTSGAPIDAPPHNPVEAEPALAAQGRDPQGAPQESPRASWGASTLPSCLYSSAELQKYATYDAELFDALLRSRCCCRWGPIAAFAAAHAAQQSALTPKGVERYLNRRTHIYRQAHDLLLGLGGLVDFETAAAAAAAAAAAGRPHGAAEAATSAPGGVQEDDEQPHHHSSSSSNSNSNNHSGSSKKELQRRALKWTTKKLRWMCDDALAVDPVLLEGPIALKCCFLREAFAAVVRQGLRDKRFFWEAPRAGLHPPPSLLGTSCSSRSSSSSNSEARRRKRRAEVLEEVFRAEGGSQELLQHLLQRVGELPDLDLPFGAPFSNKGILGAPRQTGETNKSSVESSSEGPDAINPMQQQRSSSALDGVSGLWERPGPQAQTTANENPQPAAPTTSTTAATSPTSRASYTGGSLESHAAATAVAAAPAGSNTVLHENSVRMKGDNANQERPGICREQPEGFRCSRSVLRLLLHVAQQHLLQHRICLRSPAARKAVYAAASAAAAAAGAADSGRDQGDSTTEDPVTTPAFRCRSSSSSSSSSRSSRSLPTTPPVSKEEVQEHGCVQQAAPAAHGAVVAPSAVAAADGASTTPGSTAVVAMPAVRDSLRENITDNGETFARKQPVKAATQGPPPPSSPSAAAAAVAAAAALGGGKRATVLAQETQKLSTDRRPASSISGKYREQELRLLGAAGSAAEGARTAIRGHLPWGPHDMRPISEGTGKSACMLLQRIALRLVFAVALCSSRYTAPVRELQRFVAAVAVALKPCLAAIKEVGERVRSPQQKQGQQEKQKQQEQQEQQPCCKGVPNLEGTLLDCVAVPLCYGIAVISACPWLGKLQQNAAAELYSLLLAADSAVYAHPVLQQLVEALSSGSTNNQFYELQHHSQQQQQQLQHQMQVLDLQEHNICQPGFVSHPPLHPLLRVVETPHPYSRQHVAWTEEAAAAWASSTGVRLLQKQQQQQHRPQHFFYAYHVCLPAASHIILLFDPKSETEGPHDALWIYRGLWSCAPSDVPQTCLLAGPLGGSRTEEPGGPFMGAAPPSGASFPQHPLVVGSSSITLLFSVAEKVPQSLSSSCRPKGSMWGFKVYCLGQQWALPPAAAAAAEAAAAATAAQKHNCSKRQGIAALQKADPLTRPVHGGEGSSTNTSRNNSTDDNSVMDIPGGSLCVSLPTQQHQQDGLHLLVEFMLACGAAVAAATAALLRGPPAAAHEQQLGGALSSQLFAGGYCKERIPCVRRLLSRCKETPGAPPLVQPWKADGKRHGQQQQKTRAPPRTTNTESLEEAHPNCKLTQHGQPLGQQQLPLQQQQHGTQQPADCCSAHTSGGPSVAPVAFGLTHPGRSSNRPQVHQEEAVKGPSQTHEAPWGPCRKASDSAEQQTPAAAAAYPAAAASVAAAAPGEGEARCKQYLLEHALPLEAPWQAELQHLRSHPESICYVMWTGSPLGRPLALVLEATAAIFSRRGPPLALGKNSRSLAGGALVSETVGGVSLQLAVKAYCCCLLHHLHMHKLLLSLLSALLKQAPELVEAAAAVAAHSSSNSSSRSRLDAIVKGQASWLADQQQFAALVFVWSGGRTLRQWAVGERQRAVLAAEAKRRDLAAAAAAVDAETSAATSQQRQQMQQQQLQLQQQLQHQQTLSCYSFWAAVLLSKAALLMRLKPYSSKHRKREESDLPYSLVAPGLQPLRTAAAATTATAHAFRGGLHLPSRMQHAGLFSSSRGSCASDIPLVLSHSLTHLSSNCSSDSLALHGSEVDHLHAAAAGATGQPSFASTPVSELHSSATAPAAAAPRPAPTEPAAAEAARHDSDAEEAEEEYSQETLASVLAFLTALNARGAHVPVGSPKAFSSSRYAAAAAAVAAAAPPTSMPHGPQRRCKRAIAALQRMQRCRAARHLQQQRQQQQQEKEAAARSISHGIAAVFFAPPPALPPTAARSLAAALQAVQASAAASAASVACSANVQPAAHQQQQLASLTAAAAASAAAAVRSACVAAANAAQAAAGPMAVADSPGSDTAACAPGAPGTGQSEFKGLESQLVGGPLQQLLLVQCIGKAAGAAAAEMVKEVAAASGAAAAAAASAAGAALSFQSSFKAPQSSAATPVAAEATAAAAAYVGAEGDGSTDTAFAAAINSAAAAAAAAKEAEDEAAAAAASPSGPLDDLSCLADVLRQRRLRAEGMLQGLDLLQHALLSLQGPLPLRLLLQVLRSMGNEQPLGVPLPPWGPQAEGNLQLDPAQCLRWRGCSSISTGNAPCLPHYPLFRPYEFPRGGNDPNETEDQRVQEDLFASVRGCGVQLERQLQLFHYRAVAVAMLLAEAHAQQQQHQPQVLLHEQHEMCVLHSHQRQPMAQETNPGCDATVPPASTAAAGAAAAATHAPEQCLPQHCSTVCNTALSVLGFVPLAEGERPHLQQTGVLDAVFAGALPILQQQQQHQQPVLSPPPYNRLLLLFIVCLRAAASRQKPRIVALQCCTDLLLIAALQTAAATFLPHPQLSQQQQQQQQHALQQPAAVNEIAFFLSWDSTANLFAGLLLLLLSKTFTSDAAALQQQHRLAAAATATAEPADTEATDAVAIAVATPVASSAATYDHWSPSTSLHSWQPELRGYPELHQLCTSLCCGSSNSSLDTFSLDPTPFYLHSLLSSDALVAAVSLLLACGSPRLKRQAVMLLKLLLPLSSDQHAAAFLLPALRALVGGPSHSQGALRDVLLNAAAAASNRRGCYFFKPTAAMQQQQFQQGQLHRQLHLLLLQHKQTGASVASLSGPYSPLSTSSVVAAPVAATAAAGAEATADYGGRAAADGAAAFHSSAPASSGPSRGLSPRSNGEGDSSSSSSWAAQVAESLLAAIGCGVAVCRPETIGTAALQQLSAEAAAAPDNSTAQDSSSNRPTPLRILASPMAFALGECSSGLSQLSRYWEEHMLHQLAHGGDVLYSLSSSSSSSSSSSPACIPARLLAYTSTASQQAALSLDLRGLLRQLLLCRQWGPPIRQRLRLAMAYSSKLLEEGAHGLLQTATDHAVQQLRVLQQQKQHPAQKDSLQQNVHPIHLPYTPIQQQHPEAFQAALDITEPVERRSLDYHRQKQQQLQQQQQHQPPLHHHRHGHHHHQHHYHSQPSPVPMDPYRWLVDECSAVGKATAAATAAAATEAAGAFPNDGNRTWSKAVCEALGALAVLGGSPEFLRVGSSLQSDSSNSSELLQQQLLVQQQSSRLVMLSKYEGLALLQVDEGDRPTLQLSRVTAATAADLCETDGHAIADLLLRGAEQQRQVQEQHENEQNRHVGDMNGPDHRATSSAAAATAAAAAADAIAAEGSRAVLGQSTETEALLKEIVRLTLAAEQGLLEEPSESCAAAGNCATSGAGGEAAGVTATAAYEAAADRATWLPAGRVASLLLLQLRTMALSAVSELLQSRQVAASLLLQQQLLQSLLIVCLRPISVPYLEGLEELRGLSLRLRQLLRDRLHGCLAIENRLLLRETAADILQHCPFSGLPLLLPTAWERRTAQGFACPPEDWTVLLQAQGEQQEQKQTEAGFEGTQFSATNPFATEEAEASVPDKQQEHQHQHQQQHHQQQQGEEGLLLLAETPVTCTTGGQSLSDTLFYTAATKPTVDTATAATTAAKQAAADADDEAEAAAKRAHAVAAQCRQLQSIAQANRAIPTSLPAYYFEVYIEAEAEHRQNQQLPQNRDRDRCSKCGALNGDTVHSETTGATDCSLACGSRQHGHTIAPDACCICSSTRKDDDSEVAPTTNSGSSCCPLVAVGLHVDGCVLKAGGSSMSSGYLYCSTGLLVHGASAATAAAGRADAYGRGDTVGVLLNARQRCISFTKNGYLLKVLPWGGSSCSGCSKSPNSSGSNPTCSGSKPNSSRREACVAFREVRGCFRPAVWAASSKGMGDPLRLKANFGEAPFRYPFAASLDIVEMQQLLADMGLPLTSMQLPGTPQPSNGANNSSNSHTSREEESVAPAAAAAAADGDHSTTLIQAPREGVARVSPAGSSGVAVGPVVGRTCQGALSALSEEALQRRAAAETLRDMMGSGLFPLGLCVSALRLQGDDLQAAAEWLLTSGMAELEAMQMRFLEEADASEEPQQQQHLQHDVTQQGTDLSERTEGNGNTDNNNESNNAGNNSPTNGNSSAGMSTGIREASSSTGDLTGSSLYSLMQHASEQVAPEFQRDEAHSSSNSISSSSSSSLSDEVAAAVLRSTKWYDDILSAAVRHPPGGVSRAPAVACGRDWRGQLQALDGPGELQMLPPKELRLGLFVRIHPSAASLVQGVIVFPEAAADPAETAADTAVAPALAAAGAATTAIRAPWEANRPLQQHTCSSNNIDASAARRAVQELLLSAPQSAAEGNSNSSNKGVVTTRVVEGLVASATGNVLLLEELAGRCGFIWQIDGLEELHLAAEDKAPRTSSNRLGYPTVVLEIEDEETGVRRLIRLPQTVLCRARPSWGPLHGLEALLENLNEPTLQPGKAYSAAGGGPPIGALLTLLERLEGAVAGLQVRQALRRMLEAFEGSPRSPFGCRQEGPAGDMKEIGGLSPFLKLLQLSYSELGPPCFAGGGLHRTATLISSCFAVWQQSKKIAAAAPHLPQLQPPSFMSFFLSSSLGAHTLLPVPTHCGTGDLLAARGGLGGPPSAPFAISPLLQQLPCSNLHQLLRLLQLLARALVLAGPHGGLVEQLGPLVLQQLRAGFSHRLSVHCVESSHPFGQHQDSLTTVSFLPCRRLLLLLDPRTDLGGSEQGCTLSLSADEDQETVCVAIKHTVVLCPIIEFLLQQTSSMADRPAAVSLLRQLFNILQPLSYTPAATLRTPEEQKLLRLQLQHQLQQQQQVGRVELPETFACCCAGGFGVSFDRSSTISRRLLQLRAEAAAAFGCLYSRLEAVTNGGFAGSTKLLSGMGVLAAAAQAEATGEETAARARLSPEVRTASDTHREISRDRLRATTDVLLLCHEHLIDPLVRRLCGLASAPDGDTSDGSYMQKQQPQQQQQRQHSEPSHVHVCQSPPAQSVEYNEQQPQQQQQQQRQNQQQSQEHQQLQQNQQQQRVQQRHGTPELLSALSISCRYRRQKPFFLLPFAVDGCPAVIAQRPWPQQQQQQHPLQQQQQEVQQQHRAYPTQEPIREEAALASMPETLLQQEGQQQALVAQQQQQQHQQQIQQHQEQGAVSFLTHAGSGVFWGHTTPVQEQQQAQELQQQQEAPEPQQKEQQQQQEQSQPRLPVGSAQVSLQYLTEFLRLKLRLLKASVGPHDVTCLLRGILFSLGGVCLQLPPERQLWLPLLQLCGLSDAAHAAAATAAEQTRPNATDVAKAALAAVADVPKETMRQQKQQQSPQDGRHQGAAAATSAGAVSKQQQQQQQQHHHHRHPEDPNNQALLRLISHLSPTQQQFYFSAFTCSPLTSESTALVPATPSPAPVVAAAVAEAAPSVSAALREALQKETLRVWFAADRAASGAEVFRDYAEWPPGAAVFLAAFPPPPFSRCLLTVNFLKILALQRDAALQHHQKAAAETTAAAAAAAAGTGSSPLLQLRGERMSDYADETVTEATANATHAAAAATQAPASTQSAAATETAAEGHRRRIQTPRPALAPLYRLLASVPLVPSQEGAAAAEAAAGVAVSFCPAAAAATPTTAATASSNTDDFDQGRGKLQGNGESSASIDTKGSDPSSSSEAAADCLRPHFAGVQELLLRCVAETAVKQHHWPVFPGVVPVGEPRVRSNCCCCSSVSSNKSRILQEAGAEAYRALAACRDDFPEPVVSVALDARPPCTFSFWLYDDEDEPLMPPPQQQPQHQKQPQQQQMAIVSPLDTPQNPRSSTFNRRAPGLSATVAAVATQPVPPLPGAASSSNSSSRSNTGASSISNSSTRTASLGGAPETAVLRWRPMRQRSELTVSEAPSPAIALSRTPRPQQQQQQQQQVLHQPSWSSSVDLNSRQSAGGPSRSEIRYGTSPAMHPGDVPPFSSPWRQDQTATTPAATATTSAQGLSAPPALHQNTPPQARIMAGGDDPMTLQRDWDGSPQQLLRRDWPSIQQQQQQQQEGSGEDPRLTNSREVWHRFAADSAALVEMDTQQQQRLNLQRQQQQPRQQQGHQQRLDILSHQQDLQIQVQQQIETRQRQERLGPQDLQQLEVRQQQQDYVELAQRQQLSGQQQQQLGQQPPPLVLLEQQQQQQQQQPQQSPTELQLQEQQLGEHASAFYSGDLNGGGPGGPSARRIPQWAAPGEGVPPSRGPTAGYRPPIIRRGGGLTRIALLQGGLFPQPPYRQLLQRRGDVAASPPPFGPSSSSNDSPQQQQQQPYPQHQNQHQQQQQQQQQQHQQKEQDDACGTSGSGDRQVAGRLRRMAMAEAAADAHADACTCNSTISSSSSNNNGGNSSRSSSRTRKGCCRCSKGGGRRLWRLVWMRGCVSETVSVWLSPENRVYVQLRVPLQTTTYMDYQAVAASLSSSLPLQPRRWTHVGVTVGVSLGKGLPLGVRLYLDGREVAAAPIGSRCCLCQGPLPFWVAPLPLPLRLEEILKPPPHPPFTQQQQQQQQQPYPRCRAHSMKGFMADLRVYSSCLTSKELSEIVHATDQAYGVERIAQLLHCLNKRHRCSSSSSISSEDSSSSDRSLPTKERIVSQFVVATKAAQQQHHQQQHQQQHQQHQQQQPRRRQENELLLLRLSQDQDLVQLWRLQKHWNYWEDTRRSLPADPRTILWRYSGVQTPPQQQQQQQQQGQRRQQQQIRGKWELVLQHVDLLLSEEVLGAVLGVLEEGGEAVQHGDAAAAAGAAAAPPTQGGSGGSVEGRVDIDSVRHFGSLLQRQDFGSQQPQQQQQLSALRRRLEANASLWGVAEVSLQLCRAFTQLLVSVGPCLELFSPRPSSFSLTLQAFRHLLPASLKHWLVNLCLSLSEDPRADGRLRIAINRARALRAGERAAAASPAGAASAAGAPVGMHAAAAAAAAASAASTGTPVAAGSSSNSSSSSRGLKDVTMQLAEQLESVSPWLLRRSNRVWFVAYEGEGGIDAGGLYRDLFSHVAAELQTPGSSNALLLPSANSRGFGQDQDMWQVNPQAPSAARLAAYRVLGRLMGVVLRGRLSLGLNLSPMVWRPLVGLSPEPKDLEATDALAVQILKKVLALDSDGFDARSFAEAFSLSWCTTSASGAVVSLKEGGGDTAVHWDDRQLYVLHALAFRLAEGQRQVAAVRQGLGDLVPLQIVDLLEPYQLQQLVCGSPSIDLQLLKSHTKYTGYTESDKQIKWFWEALESFSQAERQRFLRFVWGRSRLPLAHATWEQDMEVTLKVPAASLASSRRPAAVAGTATPAPAAAGPAAGADAAEATETAEDTSPRTITTPASGDAVVAQFNSSEAAGSNAVQRLADEMLPQSHTCFFQVDLPPYSSYEVLRRKLLYAVTEGIAIDADNTADAANWEFEGD</sequence>
<feature type="region of interest" description="Disordered" evidence="3">
    <location>
        <begin position="231"/>
        <end position="274"/>
    </location>
</feature>